<reference evidence="1 2" key="1">
    <citation type="journal article" date="2014" name="PLoS ONE">
        <title>Genome Information of Methylobacterium oryzae, a Plant-Probiotic Methylotroph in the Phyllosphere.</title>
        <authorList>
            <person name="Kwak M.J."/>
            <person name="Jeong H."/>
            <person name="Madhaiyan M."/>
            <person name="Lee Y."/>
            <person name="Sa T.M."/>
            <person name="Oh T.K."/>
            <person name="Kim J.F."/>
        </authorList>
    </citation>
    <scope>NUCLEOTIDE SEQUENCE [LARGE SCALE GENOMIC DNA]</scope>
    <source>
        <strain evidence="1 2">CBMB20</strain>
    </source>
</reference>
<evidence type="ECO:0000313" key="1">
    <source>
        <dbReference type="EMBL" id="AIQ89880.1"/>
    </source>
</evidence>
<dbReference type="Proteomes" id="UP000029492">
    <property type="component" value="Chromosome"/>
</dbReference>
<name>A0A089NTQ2_9HYPH</name>
<protein>
    <submittedName>
        <fullName evidence="1">Protein of unassigned function</fullName>
    </submittedName>
</protein>
<dbReference type="KEGG" id="mor:MOC_2125"/>
<keyword evidence="2" id="KW-1185">Reference proteome</keyword>
<evidence type="ECO:0000313" key="2">
    <source>
        <dbReference type="Proteomes" id="UP000029492"/>
    </source>
</evidence>
<dbReference type="HOGENOM" id="CLU_3235932_0_0_5"/>
<dbReference type="EMBL" id="CP003811">
    <property type="protein sequence ID" value="AIQ89880.1"/>
    <property type="molecule type" value="Genomic_DNA"/>
</dbReference>
<sequence>MPHRVGLARSEAETPIRLTTLRDLARGVRKRAVPPRSTRKPPA</sequence>
<dbReference type="AlphaFoldDB" id="A0A089NTQ2"/>
<organism evidence="1 2">
    <name type="scientific">Methylobacterium oryzae CBMB20</name>
    <dbReference type="NCBI Taxonomy" id="693986"/>
    <lineage>
        <taxon>Bacteria</taxon>
        <taxon>Pseudomonadati</taxon>
        <taxon>Pseudomonadota</taxon>
        <taxon>Alphaproteobacteria</taxon>
        <taxon>Hyphomicrobiales</taxon>
        <taxon>Methylobacteriaceae</taxon>
        <taxon>Methylobacterium</taxon>
    </lineage>
</organism>
<proteinExistence type="predicted"/>
<accession>A0A089NTQ2</accession>
<gene>
    <name evidence="1" type="ORF">MOC_2125</name>
</gene>